<feature type="region of interest" description="Disordered" evidence="1">
    <location>
        <begin position="141"/>
        <end position="229"/>
    </location>
</feature>
<dbReference type="SUPFAM" id="SSF51197">
    <property type="entry name" value="Clavaminate synthase-like"/>
    <property type="match status" value="1"/>
</dbReference>
<proteinExistence type="predicted"/>
<name>A0AAD3DR96_9CHLO</name>
<dbReference type="Proteomes" id="UP001054857">
    <property type="component" value="Unassembled WGS sequence"/>
</dbReference>
<feature type="compositionally biased region" description="Low complexity" evidence="1">
    <location>
        <begin position="205"/>
        <end position="214"/>
    </location>
</feature>
<reference evidence="2 3" key="1">
    <citation type="journal article" date="2021" name="Sci. Rep.">
        <title>Genome sequencing of the multicellular alga Astrephomene provides insights into convergent evolution of germ-soma differentiation.</title>
        <authorList>
            <person name="Yamashita S."/>
            <person name="Yamamoto K."/>
            <person name="Matsuzaki R."/>
            <person name="Suzuki S."/>
            <person name="Yamaguchi H."/>
            <person name="Hirooka S."/>
            <person name="Minakuchi Y."/>
            <person name="Miyagishima S."/>
            <person name="Kawachi M."/>
            <person name="Toyoda A."/>
            <person name="Nozaki H."/>
        </authorList>
    </citation>
    <scope>NUCLEOTIDE SEQUENCE [LARGE SCALE GENOMIC DNA]</scope>
    <source>
        <strain evidence="2 3">NIES-4017</strain>
    </source>
</reference>
<feature type="compositionally biased region" description="Low complexity" evidence="1">
    <location>
        <begin position="320"/>
        <end position="337"/>
    </location>
</feature>
<evidence type="ECO:0000313" key="2">
    <source>
        <dbReference type="EMBL" id="GFR46408.1"/>
    </source>
</evidence>
<dbReference type="EMBL" id="BMAR01000014">
    <property type="protein sequence ID" value="GFR46408.1"/>
    <property type="molecule type" value="Genomic_DNA"/>
</dbReference>
<protein>
    <submittedName>
        <fullName evidence="2">Uncharacterized protein</fullName>
    </submittedName>
</protein>
<sequence>MTMRAACPAARAFPVARSHCRNVLRVKHPHGKILAPGHWLQARAFVTEKAPGGHCQPGAAERELIVLDFNELAAGKDLSAEIEQAYGPDGLGALVIKNVPGFVQHRGRLLRLADVFARLPEAVKSKYEDVASLYNVGWSHGRESLESGRPDTHKGSYYGNPLVDDQLNPKPGDVLKPWLHDAIPSSASPTHITHTSDQQQQQHPASSTTSTSIFSGGGGGLAAGGKQLSEEEAQQLRRLFPGYYRSNVWPTEELPELEEAFKQLGRLVCAAGCLLAVHCDRYVSSRLGTPPGEVAGVLHRSLNPKARLLHYFPVSEEEQTAAQPTSAPPAAEGGALAPVSHEEPWCGWHSDHGSLTGLTAAMYIDSAGNEVPCPDPTAGLYIRDRQGRVVRAVIPPDCLAFQVGEALQVHSGGLLMATPHYVRAARGPGAAGVSRNTFAVFMQPNVMESMECPPGVEAKRVAIGQWRPGLTFGEFAEATFDHYYKR</sequence>
<dbReference type="AlphaFoldDB" id="A0AAD3DR96"/>
<dbReference type="PANTHER" id="PTHR48420">
    <property type="entry name" value="NON-HAEM DIOXYGENASE N-TERMINAL DOMAIN-CONTAINING PROTEIN"/>
    <property type="match status" value="1"/>
</dbReference>
<accession>A0AAD3DR96</accession>
<dbReference type="PANTHER" id="PTHR48420:SF1">
    <property type="entry name" value="NON-HAEM DIOXYGENASE N-TERMINAL DOMAIN-CONTAINING PROTEIN"/>
    <property type="match status" value="1"/>
</dbReference>
<gene>
    <name evidence="2" type="ORF">Agub_g7990</name>
</gene>
<feature type="compositionally biased region" description="Polar residues" evidence="1">
    <location>
        <begin position="185"/>
        <end position="204"/>
    </location>
</feature>
<feature type="compositionally biased region" description="Basic and acidic residues" evidence="1">
    <location>
        <begin position="141"/>
        <end position="154"/>
    </location>
</feature>
<dbReference type="Gene3D" id="2.60.120.330">
    <property type="entry name" value="B-lactam Antibiotic, Isopenicillin N Synthase, Chain"/>
    <property type="match status" value="1"/>
</dbReference>
<dbReference type="InterPro" id="IPR027443">
    <property type="entry name" value="IPNS-like_sf"/>
</dbReference>
<organism evidence="2 3">
    <name type="scientific">Astrephomene gubernaculifera</name>
    <dbReference type="NCBI Taxonomy" id="47775"/>
    <lineage>
        <taxon>Eukaryota</taxon>
        <taxon>Viridiplantae</taxon>
        <taxon>Chlorophyta</taxon>
        <taxon>core chlorophytes</taxon>
        <taxon>Chlorophyceae</taxon>
        <taxon>CS clade</taxon>
        <taxon>Chlamydomonadales</taxon>
        <taxon>Astrephomenaceae</taxon>
        <taxon>Astrephomene</taxon>
    </lineage>
</organism>
<comment type="caution">
    <text evidence="2">The sequence shown here is derived from an EMBL/GenBank/DDBJ whole genome shotgun (WGS) entry which is preliminary data.</text>
</comment>
<feature type="region of interest" description="Disordered" evidence="1">
    <location>
        <begin position="317"/>
        <end position="337"/>
    </location>
</feature>
<evidence type="ECO:0000313" key="3">
    <source>
        <dbReference type="Proteomes" id="UP001054857"/>
    </source>
</evidence>
<evidence type="ECO:0000256" key="1">
    <source>
        <dbReference type="SAM" id="MobiDB-lite"/>
    </source>
</evidence>
<keyword evidence="3" id="KW-1185">Reference proteome</keyword>